<dbReference type="Proteomes" id="UP000295554">
    <property type="component" value="Unassembled WGS sequence"/>
</dbReference>
<keyword evidence="1" id="KW-0472">Membrane</keyword>
<accession>A0A4R5LUU1</accession>
<keyword evidence="1" id="KW-0812">Transmembrane</keyword>
<evidence type="ECO:0000313" key="3">
    <source>
        <dbReference type="Proteomes" id="UP000295554"/>
    </source>
</evidence>
<comment type="caution">
    <text evidence="2">The sequence shown here is derived from an EMBL/GenBank/DDBJ whole genome shotgun (WGS) entry which is preliminary data.</text>
</comment>
<evidence type="ECO:0000313" key="2">
    <source>
        <dbReference type="EMBL" id="TDG15121.1"/>
    </source>
</evidence>
<keyword evidence="3" id="KW-1185">Reference proteome</keyword>
<gene>
    <name evidence="2" type="ORF">E2F43_02475</name>
</gene>
<sequence>MVAQRGVALAIVVWFIAGMSLLVAGIVAHARIDTRTTQIHLARAKAIAAGDGAIYLAMMERDQGFESSGQGPMISDTRHRLGELEVRVQIAPASGFVDLNKASEQVMAALFSFAGGLETGEAKIVADNVVKWRLNQGAQQERRFSRAGSRTFYSLEDVLRVDGVSRALLDGIRDYVAVGSWTSGSMNWSASPGDMMEVLTALNPEQSDSIGRRREAMSQAGGSRVTRRATNTGAFRADAYVEYGGRTWLRRRWLRRESGGDSSLPWRVVRTEAPRVVAT</sequence>
<proteinExistence type="predicted"/>
<keyword evidence="1" id="KW-1133">Transmembrane helix</keyword>
<reference evidence="2 3" key="1">
    <citation type="submission" date="2019-03" db="EMBL/GenBank/DDBJ databases">
        <title>Seongchinamella monodicae gen. nov., sp. nov., a novel member of the Gammaproteobacteria isolated from a tidal mudflat of beach.</title>
        <authorList>
            <person name="Yang H.G."/>
            <person name="Kang J.W."/>
            <person name="Lee S.D."/>
        </authorList>
    </citation>
    <scope>NUCLEOTIDE SEQUENCE [LARGE SCALE GENOMIC DNA]</scope>
    <source>
        <strain evidence="2 3">GH4-78</strain>
    </source>
</reference>
<name>A0A4R5LUU1_9GAMM</name>
<dbReference type="AlphaFoldDB" id="A0A4R5LUU1"/>
<dbReference type="OrthoDB" id="5740498at2"/>
<dbReference type="EMBL" id="SMSE01000001">
    <property type="protein sequence ID" value="TDG15121.1"/>
    <property type="molecule type" value="Genomic_DNA"/>
</dbReference>
<protein>
    <submittedName>
        <fullName evidence="2">General secretion pathway protein GspK</fullName>
    </submittedName>
</protein>
<dbReference type="RefSeq" id="WP_133209283.1">
    <property type="nucleotide sequence ID" value="NZ_SMSE01000001.1"/>
</dbReference>
<feature type="transmembrane region" description="Helical" evidence="1">
    <location>
        <begin position="6"/>
        <end position="28"/>
    </location>
</feature>
<evidence type="ECO:0000256" key="1">
    <source>
        <dbReference type="SAM" id="Phobius"/>
    </source>
</evidence>
<organism evidence="2 3">
    <name type="scientific">Seongchinamella unica</name>
    <dbReference type="NCBI Taxonomy" id="2547392"/>
    <lineage>
        <taxon>Bacteria</taxon>
        <taxon>Pseudomonadati</taxon>
        <taxon>Pseudomonadota</taxon>
        <taxon>Gammaproteobacteria</taxon>
        <taxon>Cellvibrionales</taxon>
        <taxon>Halieaceae</taxon>
        <taxon>Seongchinamella</taxon>
    </lineage>
</organism>